<name>A0A4C2AJ85_EUMVA</name>
<proteinExistence type="predicted"/>
<protein>
    <submittedName>
        <fullName evidence="1">Probable RNA-directed DNA polymerase from transposon BS</fullName>
    </submittedName>
</protein>
<keyword evidence="1" id="KW-0548">Nucleotidyltransferase</keyword>
<sequence>MDIYKTIPKPVQKYAIQLWGSTSHTNILFLERFQSKNMRAMFNIPPYICKKYVNLDLNLRTIEEKTEAYSKKYQVRLDQHINQLPAELQSVVSLRYSPLKRNSLPDLVTRLADKK</sequence>
<keyword evidence="1" id="KW-0808">Transferase</keyword>
<dbReference type="Proteomes" id="UP000299102">
    <property type="component" value="Unassembled WGS sequence"/>
</dbReference>
<dbReference type="EMBL" id="BGZK01003167">
    <property type="protein sequence ID" value="GBP98567.1"/>
    <property type="molecule type" value="Genomic_DNA"/>
</dbReference>
<evidence type="ECO:0000313" key="1">
    <source>
        <dbReference type="EMBL" id="GBP98567.1"/>
    </source>
</evidence>
<keyword evidence="1" id="KW-0695">RNA-directed DNA polymerase</keyword>
<dbReference type="OrthoDB" id="415068at2759"/>
<organism evidence="1 2">
    <name type="scientific">Eumeta variegata</name>
    <name type="common">Bagworm moth</name>
    <name type="synonym">Eumeta japonica</name>
    <dbReference type="NCBI Taxonomy" id="151549"/>
    <lineage>
        <taxon>Eukaryota</taxon>
        <taxon>Metazoa</taxon>
        <taxon>Ecdysozoa</taxon>
        <taxon>Arthropoda</taxon>
        <taxon>Hexapoda</taxon>
        <taxon>Insecta</taxon>
        <taxon>Pterygota</taxon>
        <taxon>Neoptera</taxon>
        <taxon>Endopterygota</taxon>
        <taxon>Lepidoptera</taxon>
        <taxon>Glossata</taxon>
        <taxon>Ditrysia</taxon>
        <taxon>Tineoidea</taxon>
        <taxon>Psychidae</taxon>
        <taxon>Oiketicinae</taxon>
        <taxon>Eumeta</taxon>
    </lineage>
</organism>
<accession>A0A4C2AJ85</accession>
<dbReference type="AlphaFoldDB" id="A0A4C2AJ85"/>
<gene>
    <name evidence="1" type="primary">RTase</name>
    <name evidence="1" type="ORF">EVAR_88866_1</name>
</gene>
<keyword evidence="2" id="KW-1185">Reference proteome</keyword>
<comment type="caution">
    <text evidence="1">The sequence shown here is derived from an EMBL/GenBank/DDBJ whole genome shotgun (WGS) entry which is preliminary data.</text>
</comment>
<evidence type="ECO:0000313" key="2">
    <source>
        <dbReference type="Proteomes" id="UP000299102"/>
    </source>
</evidence>
<dbReference type="GO" id="GO:0003964">
    <property type="term" value="F:RNA-directed DNA polymerase activity"/>
    <property type="evidence" value="ECO:0007669"/>
    <property type="project" value="UniProtKB-KW"/>
</dbReference>
<reference evidence="1 2" key="1">
    <citation type="journal article" date="2019" name="Commun. Biol.">
        <title>The bagworm genome reveals a unique fibroin gene that provides high tensile strength.</title>
        <authorList>
            <person name="Kono N."/>
            <person name="Nakamura H."/>
            <person name="Ohtoshi R."/>
            <person name="Tomita M."/>
            <person name="Numata K."/>
            <person name="Arakawa K."/>
        </authorList>
    </citation>
    <scope>NUCLEOTIDE SEQUENCE [LARGE SCALE GENOMIC DNA]</scope>
</reference>